<sequence>MIPVQYRDPQTEEIIERRYEEGAPAIGTRVMIGFDEYRVLYRWRCVPTSCIVYVHRVLREERREARTAA</sequence>
<dbReference type="AlphaFoldDB" id="A0A6J4R0X1"/>
<protein>
    <submittedName>
        <fullName evidence="1">Uncharacterized protein</fullName>
    </submittedName>
</protein>
<evidence type="ECO:0000313" key="1">
    <source>
        <dbReference type="EMBL" id="CAA9456726.1"/>
    </source>
</evidence>
<name>A0A6J4R0X1_9ACTN</name>
<gene>
    <name evidence="1" type="ORF">AVDCRST_MAG58-1481</name>
</gene>
<accession>A0A6J4R0X1</accession>
<reference evidence="1" key="1">
    <citation type="submission" date="2020-02" db="EMBL/GenBank/DDBJ databases">
        <authorList>
            <person name="Meier V. D."/>
        </authorList>
    </citation>
    <scope>NUCLEOTIDE SEQUENCE</scope>
    <source>
        <strain evidence="1">AVDCRST_MAG58</strain>
    </source>
</reference>
<dbReference type="EMBL" id="CADCVF010000037">
    <property type="protein sequence ID" value="CAA9456726.1"/>
    <property type="molecule type" value="Genomic_DNA"/>
</dbReference>
<proteinExistence type="predicted"/>
<organism evidence="1">
    <name type="scientific">uncultured Rubrobacteraceae bacterium</name>
    <dbReference type="NCBI Taxonomy" id="349277"/>
    <lineage>
        <taxon>Bacteria</taxon>
        <taxon>Bacillati</taxon>
        <taxon>Actinomycetota</taxon>
        <taxon>Rubrobacteria</taxon>
        <taxon>Rubrobacterales</taxon>
        <taxon>Rubrobacteraceae</taxon>
        <taxon>environmental samples</taxon>
    </lineage>
</organism>